<protein>
    <recommendedName>
        <fullName evidence="3">PDZ domain-containing protein</fullName>
    </recommendedName>
</protein>
<dbReference type="EMBL" id="CAXAMN010023461">
    <property type="protein sequence ID" value="CAK9077765.1"/>
    <property type="molecule type" value="Genomic_DNA"/>
</dbReference>
<dbReference type="InterPro" id="IPR001478">
    <property type="entry name" value="PDZ"/>
</dbReference>
<evidence type="ECO:0000256" key="2">
    <source>
        <dbReference type="ARBA" id="ARBA00022801"/>
    </source>
</evidence>
<name>A0ABP0PNV9_9DINO</name>
<keyword evidence="6" id="KW-1185">Reference proteome</keyword>
<dbReference type="PROSITE" id="PS50106">
    <property type="entry name" value="PDZ"/>
    <property type="match status" value="2"/>
</dbReference>
<evidence type="ECO:0000313" key="5">
    <source>
        <dbReference type="EMBL" id="CAK9077765.1"/>
    </source>
</evidence>
<proteinExistence type="inferred from homology"/>
<dbReference type="Pfam" id="PF00857">
    <property type="entry name" value="Isochorismatase"/>
    <property type="match status" value="2"/>
</dbReference>
<dbReference type="SUPFAM" id="SSF52499">
    <property type="entry name" value="Isochorismatase-like hydrolases"/>
    <property type="match status" value="2"/>
</dbReference>
<dbReference type="InterPro" id="IPR036034">
    <property type="entry name" value="PDZ_sf"/>
</dbReference>
<dbReference type="Gene3D" id="2.30.42.10">
    <property type="match status" value="1"/>
</dbReference>
<dbReference type="InterPro" id="IPR050272">
    <property type="entry name" value="Isochorismatase-like_hydrls"/>
</dbReference>
<dbReference type="Gene3D" id="3.40.50.850">
    <property type="entry name" value="Isochorismatase-like"/>
    <property type="match status" value="2"/>
</dbReference>
<comment type="similarity">
    <text evidence="1">Belongs to the isochorismatase family.</text>
</comment>
<dbReference type="EMBL" id="CAXAMN010023450">
    <property type="protein sequence ID" value="CAK9077695.1"/>
    <property type="molecule type" value="Genomic_DNA"/>
</dbReference>
<reference evidence="4 6" key="1">
    <citation type="submission" date="2024-02" db="EMBL/GenBank/DDBJ databases">
        <authorList>
            <person name="Chen Y."/>
            <person name="Shah S."/>
            <person name="Dougan E. K."/>
            <person name="Thang M."/>
            <person name="Chan C."/>
        </authorList>
    </citation>
    <scope>NUCLEOTIDE SEQUENCE [LARGE SCALE GENOMIC DNA]</scope>
</reference>
<accession>A0ABP0PNV9</accession>
<evidence type="ECO:0000313" key="6">
    <source>
        <dbReference type="Proteomes" id="UP001642484"/>
    </source>
</evidence>
<feature type="domain" description="PDZ" evidence="3">
    <location>
        <begin position="620"/>
        <end position="702"/>
    </location>
</feature>
<organism evidence="4 6">
    <name type="scientific">Durusdinium trenchii</name>
    <dbReference type="NCBI Taxonomy" id="1381693"/>
    <lineage>
        <taxon>Eukaryota</taxon>
        <taxon>Sar</taxon>
        <taxon>Alveolata</taxon>
        <taxon>Dinophyceae</taxon>
        <taxon>Suessiales</taxon>
        <taxon>Symbiodiniaceae</taxon>
        <taxon>Durusdinium</taxon>
    </lineage>
</organism>
<gene>
    <name evidence="4" type="ORF">CCMP2556_LOCUS38286</name>
    <name evidence="5" type="ORF">CCMP2556_LOCUS38325</name>
</gene>
<feature type="domain" description="PDZ" evidence="3">
    <location>
        <begin position="531"/>
        <end position="617"/>
    </location>
</feature>
<evidence type="ECO:0000256" key="1">
    <source>
        <dbReference type="ARBA" id="ARBA00006336"/>
    </source>
</evidence>
<dbReference type="PANTHER" id="PTHR43540">
    <property type="entry name" value="PEROXYUREIDOACRYLATE/UREIDOACRYLATE AMIDOHYDROLASE-RELATED"/>
    <property type="match status" value="1"/>
</dbReference>
<evidence type="ECO:0000259" key="3">
    <source>
        <dbReference type="PROSITE" id="PS50106"/>
    </source>
</evidence>
<keyword evidence="2" id="KW-0378">Hydrolase</keyword>
<dbReference type="InterPro" id="IPR036380">
    <property type="entry name" value="Isochorismatase-like_sf"/>
</dbReference>
<sequence>MTSNVENYKGVLDGRLGFGQKAAVLVIDFTKAYTTPSSPFYCNGQGFGVTDAIREAKPLIELARSKGVPIIYTKMFYEHPTDGGVFAQKVPLLRTWRKDNPLVEIDDSIKPCETDIIIVKQYPSTFFGTNVACNLRAIHVDTCIIVGCSTSGCIRSSVLDGMQYGFRCIVPRECVGDRTQSIHEANLFDMNAKNGDVLSKKVVMDYLNSLGTDMSSRPSKRLCSEQADGAGHVPCGVEALQNLENYQGVFDGKLGFGRKVALIVIDFTKAYVTPSSPFYCNGRGFGVTDAIKESKPLIELCRSKGVPIVYTQVCYGHPSDGGVFTQKIALLRTWTKENPMVEIEESIAPHQGDNVIVKQYPSAFFGTNLACNLRAIDVDTCIIIGCSTSGCIRASVLDGMQHGFRCIVPRECVGDRTQSIHESNLFDINAKFGDVVDKSTVMEHVRRGDERDECTSSVDPRHAVTWSHVPWDSWGGRSGFDRTWAMDPVLARFFCCAEATEGDTEMRPVTFDTDQVLPGQDVAPVPCLVFTVELNRTAGSSFGVDISAAGKVCMVNGIEEGSLVGEWNRKVTIPENQIRQFDRLMSLNGEKPAKGKDMLERLRDATGMVSILVQRPQVQKVQVSKNGKDLGLSVIDGQSFLLVTRITDGAISDHNASASPKDVVKVPSRIVSVNGKKGKGSELLKFMEEATSSFELEMLCYD</sequence>
<dbReference type="Proteomes" id="UP001642484">
    <property type="component" value="Unassembled WGS sequence"/>
</dbReference>
<evidence type="ECO:0000313" key="4">
    <source>
        <dbReference type="EMBL" id="CAK9077695.1"/>
    </source>
</evidence>
<dbReference type="PANTHER" id="PTHR43540:SF1">
    <property type="entry name" value="ISOCHORISMATASE HYDROLASE"/>
    <property type="match status" value="1"/>
</dbReference>
<dbReference type="InterPro" id="IPR000868">
    <property type="entry name" value="Isochorismatase-like_dom"/>
</dbReference>
<comment type="caution">
    <text evidence="4">The sequence shown here is derived from an EMBL/GenBank/DDBJ whole genome shotgun (WGS) entry which is preliminary data.</text>
</comment>